<dbReference type="EMBL" id="CP119958">
    <property type="protein sequence ID" value="WFD37822.1"/>
    <property type="molecule type" value="Genomic_DNA"/>
</dbReference>
<dbReference type="GeneID" id="85224418"/>
<dbReference type="CDD" id="cd08646">
    <property type="entry name" value="FMT_core_Met-tRNA-FMT_N"/>
    <property type="match status" value="1"/>
</dbReference>
<evidence type="ECO:0000313" key="7">
    <source>
        <dbReference type="EMBL" id="WFD37822.1"/>
    </source>
</evidence>
<dbReference type="PANTHER" id="PTHR11138">
    <property type="entry name" value="METHIONYL-TRNA FORMYLTRANSFERASE"/>
    <property type="match status" value="1"/>
</dbReference>
<dbReference type="Gene3D" id="3.40.50.12230">
    <property type="match status" value="1"/>
</dbReference>
<dbReference type="AlphaFoldDB" id="A0AAF0F3R4"/>
<dbReference type="Pfam" id="PF02911">
    <property type="entry name" value="Formyl_trans_C"/>
    <property type="match status" value="1"/>
</dbReference>
<keyword evidence="8" id="KW-1185">Reference proteome</keyword>
<dbReference type="GO" id="GO:0005739">
    <property type="term" value="C:mitochondrion"/>
    <property type="evidence" value="ECO:0007669"/>
    <property type="project" value="TreeGrafter"/>
</dbReference>
<dbReference type="EC" id="2.1.2.9" evidence="2"/>
<organism evidence="7 8">
    <name type="scientific">Malassezia japonica</name>
    <dbReference type="NCBI Taxonomy" id="223818"/>
    <lineage>
        <taxon>Eukaryota</taxon>
        <taxon>Fungi</taxon>
        <taxon>Dikarya</taxon>
        <taxon>Basidiomycota</taxon>
        <taxon>Ustilaginomycotina</taxon>
        <taxon>Malasseziomycetes</taxon>
        <taxon>Malasseziales</taxon>
        <taxon>Malasseziaceae</taxon>
        <taxon>Malassezia</taxon>
    </lineage>
</organism>
<dbReference type="Proteomes" id="UP001217754">
    <property type="component" value="Chromosome 1"/>
</dbReference>
<dbReference type="InterPro" id="IPR005793">
    <property type="entry name" value="Formyl_trans_C"/>
</dbReference>
<sequence length="375" mass="40838">MLRSAPLVRRARMYARTFASVPRAPYDVLFCGTDAFARTALEHILARKELTRSVQVLTPPDVAHKWGGRRMRVAPVKELAADASLPILHVPQGGMDEFALPEALQSSDAPMLITVSFGHRIPTSLLGRFSSPSLTLNLHPSLLPELRGAAPIQWALAREYTTTGVSVQQLHAERFDVGKLLAQEPVSIPNDSTYASLAPILADAGAALLVDTMAHLPERSADAKVQDDACATRAPKLQAKYGVVHWAKWDAQRIGARIRGFGHQIPITTTLVPSRGTFPQVACTLRDARPLSSVSSEPLALLDAQAQAKLFGAGAAPGTAVYSETLQALVVRCATPENVLLVYALQTQGKPVRKAPDWWLGFHDRSDEQHRLHFR</sequence>
<dbReference type="SUPFAM" id="SSF53328">
    <property type="entry name" value="Formyltransferase"/>
    <property type="match status" value="1"/>
</dbReference>
<comment type="similarity">
    <text evidence="1">Belongs to the Fmt family.</text>
</comment>
<keyword evidence="4" id="KW-0648">Protein biosynthesis</keyword>
<feature type="domain" description="Formyl transferase N-terminal" evidence="5">
    <location>
        <begin position="29"/>
        <end position="211"/>
    </location>
</feature>
<proteinExistence type="inferred from homology"/>
<evidence type="ECO:0000256" key="1">
    <source>
        <dbReference type="ARBA" id="ARBA00010699"/>
    </source>
</evidence>
<evidence type="ECO:0000259" key="5">
    <source>
        <dbReference type="Pfam" id="PF00551"/>
    </source>
</evidence>
<evidence type="ECO:0000259" key="6">
    <source>
        <dbReference type="Pfam" id="PF02911"/>
    </source>
</evidence>
<evidence type="ECO:0000313" key="8">
    <source>
        <dbReference type="Proteomes" id="UP001217754"/>
    </source>
</evidence>
<accession>A0AAF0F3R4</accession>
<evidence type="ECO:0000256" key="3">
    <source>
        <dbReference type="ARBA" id="ARBA00022679"/>
    </source>
</evidence>
<protein>
    <recommendedName>
        <fullName evidence="2">methionyl-tRNA formyltransferase</fullName>
        <ecNumber evidence="2">2.1.2.9</ecNumber>
    </recommendedName>
</protein>
<dbReference type="RefSeq" id="XP_060120719.1">
    <property type="nucleotide sequence ID" value="XM_060264736.1"/>
</dbReference>
<dbReference type="InterPro" id="IPR036477">
    <property type="entry name" value="Formyl_transf_N_sf"/>
</dbReference>
<dbReference type="Pfam" id="PF00551">
    <property type="entry name" value="Formyl_trans_N"/>
    <property type="match status" value="1"/>
</dbReference>
<evidence type="ECO:0000256" key="2">
    <source>
        <dbReference type="ARBA" id="ARBA00012261"/>
    </source>
</evidence>
<keyword evidence="3 7" id="KW-0808">Transferase</keyword>
<name>A0AAF0F3R4_9BASI</name>
<gene>
    <name evidence="7" type="primary">FMT1</name>
    <name evidence="7" type="ORF">MJAP1_000769</name>
</gene>
<feature type="domain" description="Formyl transferase C-terminal" evidence="6">
    <location>
        <begin position="237"/>
        <end position="362"/>
    </location>
</feature>
<dbReference type="InterPro" id="IPR041711">
    <property type="entry name" value="Met-tRNA-FMT_N"/>
</dbReference>
<dbReference type="GO" id="GO:0004479">
    <property type="term" value="F:methionyl-tRNA formyltransferase activity"/>
    <property type="evidence" value="ECO:0007669"/>
    <property type="project" value="UniProtKB-EC"/>
</dbReference>
<dbReference type="InterPro" id="IPR002376">
    <property type="entry name" value="Formyl_transf_N"/>
</dbReference>
<reference evidence="7" key="1">
    <citation type="submission" date="2023-03" db="EMBL/GenBank/DDBJ databases">
        <title>Mating type loci evolution in Malassezia.</title>
        <authorList>
            <person name="Coelho M.A."/>
        </authorList>
    </citation>
    <scope>NUCLEOTIDE SEQUENCE</scope>
    <source>
        <strain evidence="7">CBS 9431</strain>
    </source>
</reference>
<dbReference type="PANTHER" id="PTHR11138:SF5">
    <property type="entry name" value="METHIONYL-TRNA FORMYLTRANSFERASE, MITOCHONDRIAL"/>
    <property type="match status" value="1"/>
</dbReference>
<evidence type="ECO:0000256" key="4">
    <source>
        <dbReference type="ARBA" id="ARBA00022917"/>
    </source>
</evidence>